<feature type="compositionally biased region" description="Basic residues" evidence="1">
    <location>
        <begin position="7"/>
        <end position="23"/>
    </location>
</feature>
<accession>A0A238H9P2</accession>
<proteinExistence type="predicted"/>
<reference evidence="2 3" key="1">
    <citation type="submission" date="2017-04" db="EMBL/GenBank/DDBJ databases">
        <authorList>
            <person name="Afonso C.L."/>
            <person name="Miller P.J."/>
            <person name="Scott M.A."/>
            <person name="Spackman E."/>
            <person name="Goraichik I."/>
            <person name="Dimitrov K.M."/>
            <person name="Suarez D.L."/>
            <person name="Swayne D.E."/>
        </authorList>
    </citation>
    <scope>NUCLEOTIDE SEQUENCE [LARGE SCALE GENOMIC DNA]</scope>
    <source>
        <strain evidence="2">LMG 28154</strain>
    </source>
</reference>
<dbReference type="AlphaFoldDB" id="A0A238H9P2"/>
<gene>
    <name evidence="2" type="ORF">BSIN_4805</name>
</gene>
<dbReference type="EMBL" id="FXAN01000088">
    <property type="protein sequence ID" value="SMG02044.1"/>
    <property type="molecule type" value="Genomic_DNA"/>
</dbReference>
<evidence type="ECO:0000256" key="1">
    <source>
        <dbReference type="SAM" id="MobiDB-lite"/>
    </source>
</evidence>
<dbReference type="Proteomes" id="UP000198460">
    <property type="component" value="Unassembled WGS sequence"/>
</dbReference>
<evidence type="ECO:0000313" key="3">
    <source>
        <dbReference type="Proteomes" id="UP000198460"/>
    </source>
</evidence>
<protein>
    <submittedName>
        <fullName evidence="2">Uncharacterized protein</fullName>
    </submittedName>
</protein>
<feature type="compositionally biased region" description="Polar residues" evidence="1">
    <location>
        <begin position="42"/>
        <end position="52"/>
    </location>
</feature>
<feature type="region of interest" description="Disordered" evidence="1">
    <location>
        <begin position="1"/>
        <end position="52"/>
    </location>
</feature>
<name>A0A238H9P2_9BURK</name>
<sequence>MPESGRNRPHAWAHACGHRHRHPSYPPPHRSGSAGHAGGIVDSSSLARQTNN</sequence>
<evidence type="ECO:0000313" key="2">
    <source>
        <dbReference type="EMBL" id="SMG02044.1"/>
    </source>
</evidence>
<organism evidence="2 3">
    <name type="scientific">Burkholderia singularis</name>
    <dbReference type="NCBI Taxonomy" id="1503053"/>
    <lineage>
        <taxon>Bacteria</taxon>
        <taxon>Pseudomonadati</taxon>
        <taxon>Pseudomonadota</taxon>
        <taxon>Betaproteobacteria</taxon>
        <taxon>Burkholderiales</taxon>
        <taxon>Burkholderiaceae</taxon>
        <taxon>Burkholderia</taxon>
        <taxon>pseudomallei group</taxon>
    </lineage>
</organism>